<evidence type="ECO:0000313" key="1">
    <source>
        <dbReference type="EMBL" id="EDP18756.1"/>
    </source>
</evidence>
<dbReference type="EMBL" id="ABCC02000011">
    <property type="protein sequence ID" value="EDP18756.1"/>
    <property type="molecule type" value="Genomic_DNA"/>
</dbReference>
<evidence type="ECO:0000313" key="2">
    <source>
        <dbReference type="Proteomes" id="UP000005396"/>
    </source>
</evidence>
<dbReference type="HOGENOM" id="CLU_3151192_0_0_9"/>
<gene>
    <name evidence="1" type="ORF">CLOBOL_01118</name>
</gene>
<dbReference type="PaxDb" id="411902-CLOBOL_01118"/>
<proteinExistence type="predicted"/>
<organism evidence="1 2">
    <name type="scientific">Enterocloster bolteae (strain ATCC BAA-613 / DSM 15670 / CCUG 46953 / JCM 12243 / WAL 16351)</name>
    <name type="common">Clostridium bolteae</name>
    <dbReference type="NCBI Taxonomy" id="411902"/>
    <lineage>
        <taxon>Bacteria</taxon>
        <taxon>Bacillati</taxon>
        <taxon>Bacillota</taxon>
        <taxon>Clostridia</taxon>
        <taxon>Lachnospirales</taxon>
        <taxon>Lachnospiraceae</taxon>
        <taxon>Enterocloster</taxon>
    </lineage>
</organism>
<protein>
    <submittedName>
        <fullName evidence="1">Uncharacterized protein</fullName>
    </submittedName>
</protein>
<comment type="caution">
    <text evidence="1">The sequence shown here is derived from an EMBL/GenBank/DDBJ whole genome shotgun (WGS) entry which is preliminary data.</text>
</comment>
<sequence>MSCLTFPCAKIRMKKASYMQVICLPDLGRLPGISAVAEEIKICIQIFG</sequence>
<reference evidence="1 2" key="2">
    <citation type="submission" date="2007-09" db="EMBL/GenBank/DDBJ databases">
        <title>Draft genome sequence of Clostridium bolteae (ATCC BAA-613).</title>
        <authorList>
            <person name="Sudarsanam P."/>
            <person name="Ley R."/>
            <person name="Guruge J."/>
            <person name="Turnbaugh P.J."/>
            <person name="Mahowald M."/>
            <person name="Liep D."/>
            <person name="Gordon J."/>
        </authorList>
    </citation>
    <scope>NUCLEOTIDE SEQUENCE [LARGE SCALE GENOMIC DNA]</scope>
    <source>
        <strain evidence="2">ATCC BAA-613 / DSM 15670 / CCUG 46953 / JCM 12243 / WAL 16351</strain>
    </source>
</reference>
<accession>A8RJ61</accession>
<dbReference type="Proteomes" id="UP000005396">
    <property type="component" value="Unassembled WGS sequence"/>
</dbReference>
<dbReference type="AlphaFoldDB" id="A8RJ61"/>
<reference evidence="1 2" key="1">
    <citation type="submission" date="2007-08" db="EMBL/GenBank/DDBJ databases">
        <authorList>
            <person name="Fulton L."/>
            <person name="Clifton S."/>
            <person name="Fulton B."/>
            <person name="Xu J."/>
            <person name="Minx P."/>
            <person name="Pepin K.H."/>
            <person name="Johnson M."/>
            <person name="Thiruvilangam P."/>
            <person name="Bhonagiri V."/>
            <person name="Nash W.E."/>
            <person name="Mardis E.R."/>
            <person name="Wilson R.K."/>
        </authorList>
    </citation>
    <scope>NUCLEOTIDE SEQUENCE [LARGE SCALE GENOMIC DNA]</scope>
    <source>
        <strain evidence="2">ATCC BAA-613 / DSM 15670 / CCUG 46953 / JCM 12243 / WAL 16351</strain>
    </source>
</reference>
<name>A8RJ61_ENTBW</name>